<dbReference type="PANTHER" id="PTHR11089">
    <property type="entry name" value="GTP-BINDING PROTEIN-RELATED"/>
    <property type="match status" value="1"/>
</dbReference>
<evidence type="ECO:0000256" key="2">
    <source>
        <dbReference type="ARBA" id="ARBA00022741"/>
    </source>
</evidence>
<dbReference type="InterPro" id="IPR030378">
    <property type="entry name" value="G_CP_dom"/>
</dbReference>
<sequence>MKKQLRAKSHRLPLRRKYTILKKIKEHKRKVNRDLRRNPEKKRKPRTDRGVPNSCPFKEEILLDMEKLKQIKEREQEAKRAEILLKRKEFREAKLNGNRSLGNIETMATDAEKRDALFQKKNFECIEVPKQAETLHDNSAKAFYKEFRKVIEAADVILEVLDARDPIGTRCKTVEQAVLDAGANKRLVLLLNKADLVPKENLTQWLKYLRNELPAIAFKASTQMQSTKLGRVRSKFLKSSQPEIQTSNCLGADTLMTLLGNYARNKGIKTAIRVGVVGLPNVGKSSIINSLKRSKSCNVGAVPGVTKMMQEVALDSKIMLLDSPGIVMATGDASDTTIALRNALRIDNLEDAIAPVEVILKRTGKEYMMLQYGLSNFETTQEFLCILAKRTGQLRKGAVPDVLGAAKKILHEWNTYAFDSFFCLFQFCSNDSGCSIVCRGKIKYFTCPPETFSPTTHLAATIVADMAKEFSLDDADFNQKETNDIDQLPSVRPSTTVAVETMGIFEGKSESQEPESIMECDDNDKELESVKDVDTTKVKISSLKSATANKDRVKKSVVFQKKSNPELLLPGNQRSNKAKRLQMKKAKKDHARREKVGEKLASDMDVAFKGLGAM</sequence>
<gene>
    <name evidence="8" type="ORF">DGAL_LOCUS7615</name>
</gene>
<evidence type="ECO:0000256" key="6">
    <source>
        <dbReference type="SAM" id="MobiDB-lite"/>
    </source>
</evidence>
<dbReference type="GO" id="GO:0005730">
    <property type="term" value="C:nucleolus"/>
    <property type="evidence" value="ECO:0007669"/>
    <property type="project" value="UniProtKB-ARBA"/>
</dbReference>
<dbReference type="Gene3D" id="3.40.50.300">
    <property type="entry name" value="P-loop containing nucleotide triphosphate hydrolases"/>
    <property type="match status" value="1"/>
</dbReference>
<comment type="subcellular location">
    <subcellularLocation>
        <location evidence="1">Nucleus</location>
    </subcellularLocation>
</comment>
<proteinExistence type="predicted"/>
<evidence type="ECO:0000259" key="7">
    <source>
        <dbReference type="PROSITE" id="PS51721"/>
    </source>
</evidence>
<evidence type="ECO:0000313" key="8">
    <source>
        <dbReference type="EMBL" id="CAH0104701.1"/>
    </source>
</evidence>
<reference evidence="8" key="1">
    <citation type="submission" date="2021-11" db="EMBL/GenBank/DDBJ databases">
        <authorList>
            <person name="Schell T."/>
        </authorList>
    </citation>
    <scope>NUCLEOTIDE SEQUENCE</scope>
    <source>
        <strain evidence="8">M5</strain>
    </source>
</reference>
<dbReference type="Pfam" id="PF08701">
    <property type="entry name" value="GN3L_Grn1"/>
    <property type="match status" value="1"/>
</dbReference>
<dbReference type="SUPFAM" id="SSF52540">
    <property type="entry name" value="P-loop containing nucleoside triphosphate hydrolases"/>
    <property type="match status" value="1"/>
</dbReference>
<keyword evidence="5" id="KW-0175">Coiled coil</keyword>
<dbReference type="PRINTS" id="PR00326">
    <property type="entry name" value="GTP1OBG"/>
</dbReference>
<protein>
    <recommendedName>
        <fullName evidence="7">CP-type G domain-containing protein</fullName>
    </recommendedName>
</protein>
<feature type="region of interest" description="Disordered" evidence="6">
    <location>
        <begin position="570"/>
        <end position="598"/>
    </location>
</feature>
<keyword evidence="2" id="KW-0547">Nucleotide-binding</keyword>
<dbReference type="InterPro" id="IPR014813">
    <property type="entry name" value="Gnl3_N_dom"/>
</dbReference>
<keyword evidence="9" id="KW-1185">Reference proteome</keyword>
<dbReference type="AlphaFoldDB" id="A0A8J2RHH6"/>
<feature type="compositionally biased region" description="Basic residues" evidence="6">
    <location>
        <begin position="576"/>
        <end position="590"/>
    </location>
</feature>
<name>A0A8J2RHH6_9CRUS</name>
<dbReference type="Pfam" id="PF01926">
    <property type="entry name" value="MMR_HSR1"/>
    <property type="match status" value="1"/>
</dbReference>
<evidence type="ECO:0000256" key="5">
    <source>
        <dbReference type="SAM" id="Coils"/>
    </source>
</evidence>
<dbReference type="GO" id="GO:0005525">
    <property type="term" value="F:GTP binding"/>
    <property type="evidence" value="ECO:0007669"/>
    <property type="project" value="UniProtKB-KW"/>
</dbReference>
<evidence type="ECO:0000256" key="3">
    <source>
        <dbReference type="ARBA" id="ARBA00023134"/>
    </source>
</evidence>
<dbReference type="InterPro" id="IPR050755">
    <property type="entry name" value="TRAFAC_YlqF/YawG_RiboMat"/>
</dbReference>
<dbReference type="CDD" id="cd04178">
    <property type="entry name" value="Nucleostemin_like"/>
    <property type="match status" value="1"/>
</dbReference>
<dbReference type="OrthoDB" id="444945at2759"/>
<evidence type="ECO:0000256" key="1">
    <source>
        <dbReference type="ARBA" id="ARBA00004123"/>
    </source>
</evidence>
<dbReference type="InterPro" id="IPR027417">
    <property type="entry name" value="P-loop_NTPase"/>
</dbReference>
<dbReference type="InterPro" id="IPR006073">
    <property type="entry name" value="GTP-bd"/>
</dbReference>
<keyword evidence="3" id="KW-0342">GTP-binding</keyword>
<feature type="region of interest" description="Disordered" evidence="6">
    <location>
        <begin position="23"/>
        <end position="54"/>
    </location>
</feature>
<evidence type="ECO:0000313" key="9">
    <source>
        <dbReference type="Proteomes" id="UP000789390"/>
    </source>
</evidence>
<dbReference type="EMBL" id="CAKKLH010000150">
    <property type="protein sequence ID" value="CAH0104701.1"/>
    <property type="molecule type" value="Genomic_DNA"/>
</dbReference>
<dbReference type="Proteomes" id="UP000789390">
    <property type="component" value="Unassembled WGS sequence"/>
</dbReference>
<feature type="coiled-coil region" evidence="5">
    <location>
        <begin position="58"/>
        <end position="91"/>
    </location>
</feature>
<organism evidence="8 9">
    <name type="scientific">Daphnia galeata</name>
    <dbReference type="NCBI Taxonomy" id="27404"/>
    <lineage>
        <taxon>Eukaryota</taxon>
        <taxon>Metazoa</taxon>
        <taxon>Ecdysozoa</taxon>
        <taxon>Arthropoda</taxon>
        <taxon>Crustacea</taxon>
        <taxon>Branchiopoda</taxon>
        <taxon>Diplostraca</taxon>
        <taxon>Cladocera</taxon>
        <taxon>Anomopoda</taxon>
        <taxon>Daphniidae</taxon>
        <taxon>Daphnia</taxon>
    </lineage>
</organism>
<evidence type="ECO:0000256" key="4">
    <source>
        <dbReference type="ARBA" id="ARBA00023242"/>
    </source>
</evidence>
<dbReference type="PROSITE" id="PS51721">
    <property type="entry name" value="G_CP"/>
    <property type="match status" value="1"/>
</dbReference>
<dbReference type="FunFam" id="3.40.50.300:FF:000493">
    <property type="entry name" value="Guanine nucleotide-binding protein-like 3-like protein"/>
    <property type="match status" value="1"/>
</dbReference>
<dbReference type="PANTHER" id="PTHR11089:SF30">
    <property type="entry name" value="GUANINE NUCLEOTIDE-BINDING PROTEIN-LIKE 3 HOMOLOG"/>
    <property type="match status" value="1"/>
</dbReference>
<keyword evidence="4" id="KW-0539">Nucleus</keyword>
<accession>A0A8J2RHH6</accession>
<comment type="caution">
    <text evidence="8">The sequence shown here is derived from an EMBL/GenBank/DDBJ whole genome shotgun (WGS) entry which is preliminary data.</text>
</comment>
<feature type="domain" description="CP-type G" evidence="7">
    <location>
        <begin position="144"/>
        <end position="329"/>
    </location>
</feature>